<evidence type="ECO:0000313" key="3">
    <source>
        <dbReference type="Proteomes" id="UP000030021"/>
    </source>
</evidence>
<evidence type="ECO:0008006" key="4">
    <source>
        <dbReference type="Google" id="ProtNLM"/>
    </source>
</evidence>
<dbReference type="InterPro" id="IPR038607">
    <property type="entry name" value="PhoD-like_sf"/>
</dbReference>
<reference evidence="2 3" key="1">
    <citation type="submission" date="2013-01" db="EMBL/GenBank/DDBJ databases">
        <authorList>
            <person name="Fiebig A."/>
            <person name="Goeker M."/>
            <person name="Klenk H.-P.P."/>
        </authorList>
    </citation>
    <scope>NUCLEOTIDE SEQUENCE [LARGE SCALE GENOMIC DNA]</scope>
    <source>
        <strain evidence="2 3">DSM 17069</strain>
    </source>
</reference>
<dbReference type="Gene3D" id="3.60.21.70">
    <property type="entry name" value="PhoD-like phosphatase"/>
    <property type="match status" value="2"/>
</dbReference>
<dbReference type="PANTHER" id="PTHR37031">
    <property type="entry name" value="METALLOPHOSPHATASE BINDING DOMAIN PROTEIN"/>
    <property type="match status" value="1"/>
</dbReference>
<gene>
    <name evidence="2" type="ORF">rosmuc_02731</name>
</gene>
<evidence type="ECO:0000313" key="2">
    <source>
        <dbReference type="EMBL" id="KGM87417.1"/>
    </source>
</evidence>
<accession>A0A0A0HI12</accession>
<dbReference type="HOGENOM" id="CLU_254408_0_0_5"/>
<proteinExistence type="predicted"/>
<comment type="caution">
    <text evidence="2">The sequence shown here is derived from an EMBL/GenBank/DDBJ whole genome shotgun (WGS) entry which is preliminary data.</text>
</comment>
<protein>
    <recommendedName>
        <fullName evidence="4">PhoD-like phosphatase metallophosphatase domain-containing protein</fullName>
    </recommendedName>
</protein>
<dbReference type="Proteomes" id="UP000030021">
    <property type="component" value="Unassembled WGS sequence"/>
</dbReference>
<sequence length="1399" mass="153997">MFSIKTFSGTCPFFALFYGFFDVPNDDPPPFTLRPSTEWPLLLLGPFVRKVTRTKAHIFIATKERCSAQILIREGFHAYTALNDGSEADQVELHQLGLNLYVGLLEVDLPNPGAENVYSYDVQLRDLGSTGPLSYRRLNDLGLLGNPDFSGNVTLESHAPLGYAQNLLPSFVTPPDNPLQLRIAQASCRKPHGNPDSGYEPDAVPILDEIIARAIQEREIEDAETNLQFKDYAGNTISGPQFPPTELTERPHQLILTGDQIYADDVAPALLDTIISVSEELFGWHEALPGINEGVNGFLVQPGWRSRYLVLSGVKEPAKDLKSDYDQSHLLRFAEWVTMYMMAWSPALWPRTPDESKVTLREAKPRLPISEAIGLLEMAEWINARLPQRQATQPVEQGVRRATPITALLDYAAGKARDQLKAASDNEKARNEIFTKTREPAIQYGSTAVYVRRVLANTPTYTMFDDHEITDDWFVTRDVAERLLGYDPISASAPMPGPTIPGPNGTVPPENFWGAHVGPRILRNGLSAYAIFQHWGNVPEDFAGWQNHVASPASSFDNWEADGISIGARLLHLWRPGGQTPHPLSPPLAGPHVDPDIIRGTLWWAGTGGGTPPPGTQDEWLAYTWAPHSETRAADDLLRIGDAPDASTGLIPVTGTPENRAAFKSFRWDYAIEFDSHRLIALDSRTWRRFPTDANTNPIPGVNIPTTTLMARDATAGVLETYAQVWTGRTNQPCVQLGLIMQNLADVLQATYLENPPAEVETFATRSARFGASILTFVTGAQSPALQQVSDAMDTYFAEVNATADARYTTRPAMTDDKGYWLRAAAILKEVAKLTIANQDVSKPMAALGHYVDRLSAGSEVSAVRSLRKAINVGADLTDLLSTLNPTSQQQFYLQPTVTDLAAIQAGRVAAIAALTAAQGAMNAHESSERLFRDGSGYMAAELISEGALTWMVTEPITTLAPQKETVILASAPIFGVNKVEQLQRAAVAKGTIDGLPAAEEYDFEAWSANPVGFDNLMIAAKDLKRAIVLSGDVHYGFSSVNQVTIDRMDVDTTYVQFCSSASKNSDGVTKKLGTFGYLVFDESPDEDIAQFNGAEILRDGWGYWKTVNGDQPLSNSEALFLEWLDAEIEDTISKTAQEYHLDDLQLMRAELLAVRTPEDYLNWQVRWFLQPPVRALGQVAGNPQHYSQQAYNYLSKAPKNALIAFKDESLWSMVRLYRDLVAAVNDPKKAVFGHRLYGRDVLNRLAFDAYRQMGIDASYGYHIRTRSLSDTQGFGRLALYGARYRYSLEGKNEPKMRYANIQETHIVGSANVGLVRFINTPAGPGALHHMLFYPDPSHPGMVTKPPGPLLSSKVTQPDIGEVTGLKHPRMDWMATRHEGSFDGTTEPIGALGGGNAGP</sequence>
<name>A0A0A0HI12_9RHOB</name>
<dbReference type="RefSeq" id="WP_037274470.1">
    <property type="nucleotide sequence ID" value="NZ_KN293981.1"/>
</dbReference>
<organism evidence="2 3">
    <name type="scientific">Roseovarius mucosus DSM 17069</name>
    <dbReference type="NCBI Taxonomy" id="1288298"/>
    <lineage>
        <taxon>Bacteria</taxon>
        <taxon>Pseudomonadati</taxon>
        <taxon>Pseudomonadota</taxon>
        <taxon>Alphaproteobacteria</taxon>
        <taxon>Rhodobacterales</taxon>
        <taxon>Roseobacteraceae</taxon>
        <taxon>Roseovarius</taxon>
    </lineage>
</organism>
<dbReference type="PATRIC" id="fig|1288298.3.peg.2749"/>
<dbReference type="PANTHER" id="PTHR37031:SF2">
    <property type="entry name" value="PHOD-LIKE PHOSPHATASE METALLOPHOSPHATASE DOMAIN-CONTAINING PROTEIN"/>
    <property type="match status" value="1"/>
</dbReference>
<dbReference type="eggNOG" id="COG3540">
    <property type="taxonomic scope" value="Bacteria"/>
</dbReference>
<dbReference type="OrthoDB" id="327733at2"/>
<evidence type="ECO:0000256" key="1">
    <source>
        <dbReference type="SAM" id="MobiDB-lite"/>
    </source>
</evidence>
<dbReference type="EMBL" id="AONH01000014">
    <property type="protein sequence ID" value="KGM87417.1"/>
    <property type="molecule type" value="Genomic_DNA"/>
</dbReference>
<feature type="region of interest" description="Disordered" evidence="1">
    <location>
        <begin position="1378"/>
        <end position="1399"/>
    </location>
</feature>